<accession>A0A9W6NVE3</accession>
<dbReference type="GO" id="GO:0016787">
    <property type="term" value="F:hydrolase activity"/>
    <property type="evidence" value="ECO:0007669"/>
    <property type="project" value="UniProtKB-KW"/>
</dbReference>
<evidence type="ECO:0000313" key="2">
    <source>
        <dbReference type="EMBL" id="GLL10513.1"/>
    </source>
</evidence>
<dbReference type="PANTHER" id="PTHR43319:SF3">
    <property type="entry name" value="BETA-LACTAMASE-RELATED DOMAIN-CONTAINING PROTEIN"/>
    <property type="match status" value="1"/>
</dbReference>
<reference evidence="2" key="2">
    <citation type="submission" date="2023-01" db="EMBL/GenBank/DDBJ databases">
        <authorList>
            <person name="Sun Q."/>
            <person name="Evtushenko L."/>
        </authorList>
    </citation>
    <scope>NUCLEOTIDE SEQUENCE</scope>
    <source>
        <strain evidence="2">VKM Ac-1069</strain>
    </source>
</reference>
<organism evidence="2 3">
    <name type="scientific">Pseudonocardia halophobica</name>
    <dbReference type="NCBI Taxonomy" id="29401"/>
    <lineage>
        <taxon>Bacteria</taxon>
        <taxon>Bacillati</taxon>
        <taxon>Actinomycetota</taxon>
        <taxon>Actinomycetes</taxon>
        <taxon>Pseudonocardiales</taxon>
        <taxon>Pseudonocardiaceae</taxon>
        <taxon>Pseudonocardia</taxon>
    </lineage>
</organism>
<evidence type="ECO:0000313" key="3">
    <source>
        <dbReference type="Proteomes" id="UP001143463"/>
    </source>
</evidence>
<name>A0A9W6NVE3_9PSEU</name>
<dbReference type="EMBL" id="BSFQ01000005">
    <property type="protein sequence ID" value="GLL10513.1"/>
    <property type="molecule type" value="Genomic_DNA"/>
</dbReference>
<proteinExistence type="predicted"/>
<feature type="domain" description="Beta-lactamase-related" evidence="1">
    <location>
        <begin position="21"/>
        <end position="357"/>
    </location>
</feature>
<keyword evidence="2" id="KW-0378">Hydrolase</keyword>
<dbReference type="SUPFAM" id="SSF56601">
    <property type="entry name" value="beta-lactamase/transpeptidase-like"/>
    <property type="match status" value="1"/>
</dbReference>
<sequence>MTPLGSCHDRFHGVRDEFARLLDTDEVGASVAVDLDGETVVDLWGGHRDEGRTTPWTRDTIVSVFSSSKPVTALAILVLVDRGLLDLDAPVAAYWPEFAAAGKEGVLVRHLMGHTSGLSGWEQPVTMEDLYDHESAVARLAAQTPWWTPGSAAGYHALTQGHLLGELVRRVDGRTLGRFIADELATPLKADVQLGVRREDDDRVAPVVLPPAIELDTSGIDPAGIPFRTMTGPLPRAELANTEGWRRAEVGAANVHTNARGLVDLMRVITLGGAAGGERLLSEATVDRVFEVQADGVDLVNGVHVRWGTGFGLTPNDAFPSVPTGRVCWWGGWGGSVIVMDQSRALTVSYTPNRMAAGSGVLTFERTKRYLDAVYSAL</sequence>
<protein>
    <submittedName>
        <fullName evidence="2">EstA family serine hydrolase</fullName>
    </submittedName>
</protein>
<gene>
    <name evidence="2" type="ORF">GCM10017577_16530</name>
</gene>
<dbReference type="InterPro" id="IPR052907">
    <property type="entry name" value="Beta-lactamase/esterase"/>
</dbReference>
<reference evidence="2" key="1">
    <citation type="journal article" date="2014" name="Int. J. Syst. Evol. Microbiol.">
        <title>Complete genome sequence of Corynebacterium casei LMG S-19264T (=DSM 44701T), isolated from a smear-ripened cheese.</title>
        <authorList>
            <consortium name="US DOE Joint Genome Institute (JGI-PGF)"/>
            <person name="Walter F."/>
            <person name="Albersmeier A."/>
            <person name="Kalinowski J."/>
            <person name="Ruckert C."/>
        </authorList>
    </citation>
    <scope>NUCLEOTIDE SEQUENCE</scope>
    <source>
        <strain evidence="2">VKM Ac-1069</strain>
    </source>
</reference>
<evidence type="ECO:0000259" key="1">
    <source>
        <dbReference type="Pfam" id="PF00144"/>
    </source>
</evidence>
<keyword evidence="3" id="KW-1185">Reference proteome</keyword>
<dbReference type="AlphaFoldDB" id="A0A9W6NVE3"/>
<comment type="caution">
    <text evidence="2">The sequence shown here is derived from an EMBL/GenBank/DDBJ whole genome shotgun (WGS) entry which is preliminary data.</text>
</comment>
<dbReference type="InterPro" id="IPR012338">
    <property type="entry name" value="Beta-lactam/transpept-like"/>
</dbReference>
<dbReference type="Gene3D" id="3.40.710.10">
    <property type="entry name" value="DD-peptidase/beta-lactamase superfamily"/>
    <property type="match status" value="1"/>
</dbReference>
<dbReference type="PANTHER" id="PTHR43319">
    <property type="entry name" value="BETA-LACTAMASE-RELATED"/>
    <property type="match status" value="1"/>
</dbReference>
<dbReference type="Proteomes" id="UP001143463">
    <property type="component" value="Unassembled WGS sequence"/>
</dbReference>
<dbReference type="InterPro" id="IPR001466">
    <property type="entry name" value="Beta-lactam-related"/>
</dbReference>
<dbReference type="Pfam" id="PF00144">
    <property type="entry name" value="Beta-lactamase"/>
    <property type="match status" value="1"/>
</dbReference>